<dbReference type="InterPro" id="IPR000182">
    <property type="entry name" value="GNAT_dom"/>
</dbReference>
<dbReference type="SUPFAM" id="SSF55729">
    <property type="entry name" value="Acyl-CoA N-acyltransferases (Nat)"/>
    <property type="match status" value="1"/>
</dbReference>
<comment type="caution">
    <text evidence="2">The sequence shown here is derived from an EMBL/GenBank/DDBJ whole genome shotgun (WGS) entry which is preliminary data.</text>
</comment>
<evidence type="ECO:0000313" key="2">
    <source>
        <dbReference type="EMBL" id="MBC9796329.1"/>
    </source>
</evidence>
<proteinExistence type="predicted"/>
<sequence length="136" mass="15534">MTNEITYSTSGDLKINELLDLFEHSGYFPFKDKNDTERLREMFDNANLVVSAWHRGKIIGISRALTDFCYCCYLSDLAVRDDYKGSGIGKKLVELTKEKAGERCKLILHSNADAEGFYQKIGMKKINSAYAIQRDF</sequence>
<evidence type="ECO:0000259" key="1">
    <source>
        <dbReference type="PROSITE" id="PS51186"/>
    </source>
</evidence>
<dbReference type="Proteomes" id="UP000653730">
    <property type="component" value="Unassembled WGS sequence"/>
</dbReference>
<evidence type="ECO:0000313" key="3">
    <source>
        <dbReference type="Proteomes" id="UP000653730"/>
    </source>
</evidence>
<dbReference type="PROSITE" id="PS51186">
    <property type="entry name" value="GNAT"/>
    <property type="match status" value="1"/>
</dbReference>
<organism evidence="2 3">
    <name type="scientific">Sinomicrobium weinanense</name>
    <dbReference type="NCBI Taxonomy" id="2842200"/>
    <lineage>
        <taxon>Bacteria</taxon>
        <taxon>Pseudomonadati</taxon>
        <taxon>Bacteroidota</taxon>
        <taxon>Flavobacteriia</taxon>
        <taxon>Flavobacteriales</taxon>
        <taxon>Flavobacteriaceae</taxon>
        <taxon>Sinomicrobium</taxon>
    </lineage>
</organism>
<dbReference type="Gene3D" id="3.40.630.30">
    <property type="match status" value="1"/>
</dbReference>
<dbReference type="AlphaFoldDB" id="A0A926Q2Y7"/>
<protein>
    <submittedName>
        <fullName evidence="2">GNAT family N-acetyltransferase</fullName>
    </submittedName>
</protein>
<dbReference type="GO" id="GO:0016747">
    <property type="term" value="F:acyltransferase activity, transferring groups other than amino-acyl groups"/>
    <property type="evidence" value="ECO:0007669"/>
    <property type="project" value="InterPro"/>
</dbReference>
<dbReference type="CDD" id="cd04301">
    <property type="entry name" value="NAT_SF"/>
    <property type="match status" value="1"/>
</dbReference>
<keyword evidence="3" id="KW-1185">Reference proteome</keyword>
<dbReference type="InterPro" id="IPR016181">
    <property type="entry name" value="Acyl_CoA_acyltransferase"/>
</dbReference>
<name>A0A926Q2Y7_9FLAO</name>
<dbReference type="PANTHER" id="PTHR43233">
    <property type="entry name" value="FAMILY N-ACETYLTRANSFERASE, PUTATIVE (AFU_ORTHOLOGUE AFUA_6G03350)-RELATED"/>
    <property type="match status" value="1"/>
</dbReference>
<reference evidence="2 3" key="1">
    <citation type="submission" date="2020-09" db="EMBL/GenBank/DDBJ databases">
        <title>Sinomicrobium weinanense sp. nov., a halophilic bacteria isolated from saline-alkali soil.</title>
        <authorList>
            <person name="Wu P."/>
            <person name="Ren H."/>
            <person name="Mei Y."/>
            <person name="Liang Y."/>
            <person name="Chen Z."/>
        </authorList>
    </citation>
    <scope>NUCLEOTIDE SEQUENCE [LARGE SCALE GENOMIC DNA]</scope>
    <source>
        <strain evidence="2 3">FJxs</strain>
    </source>
</reference>
<dbReference type="InterPro" id="IPR053144">
    <property type="entry name" value="Acetyltransferase_Butenolide"/>
</dbReference>
<dbReference type="Pfam" id="PF00583">
    <property type="entry name" value="Acetyltransf_1"/>
    <property type="match status" value="1"/>
</dbReference>
<accession>A0A926Q2Y7</accession>
<dbReference type="EMBL" id="JACVDC010000025">
    <property type="protein sequence ID" value="MBC9796329.1"/>
    <property type="molecule type" value="Genomic_DNA"/>
</dbReference>
<dbReference type="RefSeq" id="WP_187965476.1">
    <property type="nucleotide sequence ID" value="NZ_JACVDC010000025.1"/>
</dbReference>
<dbReference type="PANTHER" id="PTHR43233:SF1">
    <property type="entry name" value="FAMILY N-ACETYLTRANSFERASE, PUTATIVE (AFU_ORTHOLOGUE AFUA_6G03350)-RELATED"/>
    <property type="match status" value="1"/>
</dbReference>
<feature type="domain" description="N-acetyltransferase" evidence="1">
    <location>
        <begin position="5"/>
        <end position="136"/>
    </location>
</feature>
<gene>
    <name evidence="2" type="ORF">IBL28_10140</name>
</gene>